<evidence type="ECO:0000256" key="2">
    <source>
        <dbReference type="ARBA" id="ARBA00022448"/>
    </source>
</evidence>
<dbReference type="AlphaFoldDB" id="A0A926E7N2"/>
<comment type="caution">
    <text evidence="8">The sequence shown here is derived from an EMBL/GenBank/DDBJ whole genome shotgun (WGS) entry which is preliminary data.</text>
</comment>
<proteinExistence type="predicted"/>
<accession>A0A926E7N2</accession>
<dbReference type="PANTHER" id="PTHR43840:SF15">
    <property type="entry name" value="MITOCHONDRIAL METAL TRANSPORTER 1-RELATED"/>
    <property type="match status" value="1"/>
</dbReference>
<dbReference type="SUPFAM" id="SSF161111">
    <property type="entry name" value="Cation efflux protein transmembrane domain-like"/>
    <property type="match status" value="1"/>
</dbReference>
<protein>
    <submittedName>
        <fullName evidence="8">Cation transporter</fullName>
    </submittedName>
</protein>
<dbReference type="Pfam" id="PF01545">
    <property type="entry name" value="Cation_efflux"/>
    <property type="match status" value="1"/>
</dbReference>
<dbReference type="RefSeq" id="WP_177267833.1">
    <property type="nucleotide sequence ID" value="NZ_JACRTA010000002.1"/>
</dbReference>
<feature type="transmembrane region" description="Helical" evidence="6">
    <location>
        <begin position="22"/>
        <end position="43"/>
    </location>
</feature>
<feature type="transmembrane region" description="Helical" evidence="6">
    <location>
        <begin position="166"/>
        <end position="186"/>
    </location>
</feature>
<dbReference type="Gene3D" id="1.20.1510.10">
    <property type="entry name" value="Cation efflux protein transmembrane domain"/>
    <property type="match status" value="1"/>
</dbReference>
<dbReference type="PANTHER" id="PTHR43840">
    <property type="entry name" value="MITOCHONDRIAL METAL TRANSPORTER 1-RELATED"/>
    <property type="match status" value="1"/>
</dbReference>
<keyword evidence="4 6" id="KW-1133">Transmembrane helix</keyword>
<evidence type="ECO:0000256" key="5">
    <source>
        <dbReference type="ARBA" id="ARBA00023136"/>
    </source>
</evidence>
<feature type="transmembrane region" description="Helical" evidence="6">
    <location>
        <begin position="121"/>
        <end position="145"/>
    </location>
</feature>
<feature type="transmembrane region" description="Helical" evidence="6">
    <location>
        <begin position="49"/>
        <end position="70"/>
    </location>
</feature>
<keyword evidence="2" id="KW-0813">Transport</keyword>
<feature type="transmembrane region" description="Helical" evidence="6">
    <location>
        <begin position="91"/>
        <end position="109"/>
    </location>
</feature>
<comment type="subcellular location">
    <subcellularLocation>
        <location evidence="1">Membrane</location>
        <topology evidence="1">Multi-pass membrane protein</topology>
    </subcellularLocation>
</comment>
<dbReference type="InterPro" id="IPR050291">
    <property type="entry name" value="CDF_Transporter"/>
</dbReference>
<dbReference type="EMBL" id="JACRTA010000002">
    <property type="protein sequence ID" value="MBC8568708.1"/>
    <property type="molecule type" value="Genomic_DNA"/>
</dbReference>
<evidence type="ECO:0000256" key="4">
    <source>
        <dbReference type="ARBA" id="ARBA00022989"/>
    </source>
</evidence>
<evidence type="ECO:0000256" key="3">
    <source>
        <dbReference type="ARBA" id="ARBA00022692"/>
    </source>
</evidence>
<evidence type="ECO:0000256" key="1">
    <source>
        <dbReference type="ARBA" id="ARBA00004141"/>
    </source>
</evidence>
<dbReference type="GO" id="GO:0015086">
    <property type="term" value="F:cadmium ion transmembrane transporter activity"/>
    <property type="evidence" value="ECO:0007669"/>
    <property type="project" value="TreeGrafter"/>
</dbReference>
<dbReference type="GO" id="GO:0015341">
    <property type="term" value="F:zinc efflux antiporter activity"/>
    <property type="evidence" value="ECO:0007669"/>
    <property type="project" value="TreeGrafter"/>
</dbReference>
<gene>
    <name evidence="8" type="ORF">H8692_08055</name>
</gene>
<evidence type="ECO:0000256" key="6">
    <source>
        <dbReference type="SAM" id="Phobius"/>
    </source>
</evidence>
<evidence type="ECO:0000313" key="8">
    <source>
        <dbReference type="EMBL" id="MBC8568708.1"/>
    </source>
</evidence>
<keyword evidence="5 6" id="KW-0472">Membrane</keyword>
<feature type="domain" description="Cation efflux protein transmembrane" evidence="7">
    <location>
        <begin position="24"/>
        <end position="224"/>
    </location>
</feature>
<dbReference type="InterPro" id="IPR027469">
    <property type="entry name" value="Cation_efflux_TMD_sf"/>
</dbReference>
<organism evidence="8 9">
    <name type="scientific">Lentihominibacter hominis</name>
    <dbReference type="NCBI Taxonomy" id="2763645"/>
    <lineage>
        <taxon>Bacteria</taxon>
        <taxon>Bacillati</taxon>
        <taxon>Bacillota</taxon>
        <taxon>Clostridia</taxon>
        <taxon>Peptostreptococcales</taxon>
        <taxon>Anaerovoracaceae</taxon>
        <taxon>Lentihominibacter</taxon>
    </lineage>
</organism>
<keyword evidence="9" id="KW-1185">Reference proteome</keyword>
<dbReference type="GO" id="GO:0005886">
    <property type="term" value="C:plasma membrane"/>
    <property type="evidence" value="ECO:0007669"/>
    <property type="project" value="TreeGrafter"/>
</dbReference>
<name>A0A926E7N2_9FIRM</name>
<keyword evidence="3 6" id="KW-0812">Transmembrane</keyword>
<dbReference type="GO" id="GO:0015093">
    <property type="term" value="F:ferrous iron transmembrane transporter activity"/>
    <property type="evidence" value="ECO:0007669"/>
    <property type="project" value="TreeGrafter"/>
</dbReference>
<dbReference type="InterPro" id="IPR058533">
    <property type="entry name" value="Cation_efflux_TM"/>
</dbReference>
<evidence type="ECO:0000259" key="7">
    <source>
        <dbReference type="Pfam" id="PF01545"/>
    </source>
</evidence>
<dbReference type="GO" id="GO:0006882">
    <property type="term" value="P:intracellular zinc ion homeostasis"/>
    <property type="evidence" value="ECO:0007669"/>
    <property type="project" value="TreeGrafter"/>
</dbReference>
<sequence>MDDSTTSQDLNLKQKLKSEKKILRLSFIGSTLFLLSECAAAFFTHSQAVLMDCVYDLVDLAMLGPFMILVPKLYKPVTEKWPYGFAQMESLFIIIKCGILFFLDIQLLIDSAKLILDGGHIVNAGAIAAFELFISVSCIAMYFILRHMNRHFSSPTVSAELYIWKLDAYSTGGVGLAFLIQLLLQITPLSWIVPYIDPAIAIIMALLLAKEPITMIWDALKSLVLIAPEKEVVSDIRTAANETLESFDLYIDFLDVVKTGRKVWVDIYITQKDDLISINALKQAHNEIIEKLKPQYHDIFVELIPEIDPDTTPA</sequence>
<dbReference type="Proteomes" id="UP000610862">
    <property type="component" value="Unassembled WGS sequence"/>
</dbReference>
<reference evidence="8" key="1">
    <citation type="submission" date="2020-08" db="EMBL/GenBank/DDBJ databases">
        <title>Genome public.</title>
        <authorList>
            <person name="Liu C."/>
            <person name="Sun Q."/>
        </authorList>
    </citation>
    <scope>NUCLEOTIDE SEQUENCE</scope>
    <source>
        <strain evidence="8">NSJ-24</strain>
    </source>
</reference>
<evidence type="ECO:0000313" key="9">
    <source>
        <dbReference type="Proteomes" id="UP000610862"/>
    </source>
</evidence>